<name>I4VK44_9GAMM</name>
<sequence>MGALFAVKSTIKSAPIRLYVPLLRHALRAGFAVRSGIGQLLLRCLNSGIHAFAMPPQWHLPPLRRGRKNWAPRQSADYSQPLGVFAG</sequence>
<reference evidence="1 2" key="1">
    <citation type="journal article" date="2012" name="J. Bacteriol.">
        <title>Genome sequences for six rhodanobacter strains, isolated from soils and the terrestrial subsurface, with variable denitrification capabilities.</title>
        <authorList>
            <person name="Kostka J.E."/>
            <person name="Green S.J."/>
            <person name="Rishishwar L."/>
            <person name="Prakash O."/>
            <person name="Katz L.S."/>
            <person name="Marino-Ramirez L."/>
            <person name="Jordan I.K."/>
            <person name="Munk C."/>
            <person name="Ivanova N."/>
            <person name="Mikhailova N."/>
            <person name="Watson D.B."/>
            <person name="Brown S.D."/>
            <person name="Palumbo A.V."/>
            <person name="Brooks S.C."/>
        </authorList>
    </citation>
    <scope>NUCLEOTIDE SEQUENCE [LARGE SCALE GENOMIC DNA]</scope>
    <source>
        <strain evidence="2">Jip2T</strain>
    </source>
</reference>
<accession>I4VK44</accession>
<keyword evidence="2" id="KW-1185">Reference proteome</keyword>
<organism evidence="1 2">
    <name type="scientific">Rhodanobacter fulvus Jip2</name>
    <dbReference type="NCBI Taxonomy" id="1163408"/>
    <lineage>
        <taxon>Bacteria</taxon>
        <taxon>Pseudomonadati</taxon>
        <taxon>Pseudomonadota</taxon>
        <taxon>Gammaproteobacteria</taxon>
        <taxon>Lysobacterales</taxon>
        <taxon>Rhodanobacteraceae</taxon>
        <taxon>Rhodanobacter</taxon>
    </lineage>
</organism>
<dbReference type="STRING" id="1163408.UU9_15952"/>
<evidence type="ECO:0000313" key="1">
    <source>
        <dbReference type="EMBL" id="EIL87585.1"/>
    </source>
</evidence>
<dbReference type="AlphaFoldDB" id="I4VK44"/>
<dbReference type="EMBL" id="AJXU01000075">
    <property type="protein sequence ID" value="EIL87585.1"/>
    <property type="molecule type" value="Genomic_DNA"/>
</dbReference>
<dbReference type="Proteomes" id="UP000004210">
    <property type="component" value="Unassembled WGS sequence"/>
</dbReference>
<gene>
    <name evidence="1" type="ORF">UU9_15952</name>
</gene>
<evidence type="ECO:0000313" key="2">
    <source>
        <dbReference type="Proteomes" id="UP000004210"/>
    </source>
</evidence>
<comment type="caution">
    <text evidence="1">The sequence shown here is derived from an EMBL/GenBank/DDBJ whole genome shotgun (WGS) entry which is preliminary data.</text>
</comment>
<protein>
    <submittedName>
        <fullName evidence="1">Uncharacterized protein</fullName>
    </submittedName>
</protein>
<proteinExistence type="predicted"/>